<evidence type="ECO:0000313" key="3">
    <source>
        <dbReference type="Proteomes" id="UP000809137"/>
    </source>
</evidence>
<evidence type="ECO:0000256" key="1">
    <source>
        <dbReference type="SAM" id="Phobius"/>
    </source>
</evidence>
<keyword evidence="3" id="KW-1185">Reference proteome</keyword>
<gene>
    <name evidence="2" type="ORF">JJB79_00640</name>
</gene>
<keyword evidence="1" id="KW-0472">Membrane</keyword>
<dbReference type="EMBL" id="JAFCXS010000001">
    <property type="protein sequence ID" value="MBM0745932.1"/>
    <property type="molecule type" value="Genomic_DNA"/>
</dbReference>
<feature type="transmembrane region" description="Helical" evidence="1">
    <location>
        <begin position="6"/>
        <end position="27"/>
    </location>
</feature>
<comment type="caution">
    <text evidence="2">The sequence shown here is derived from an EMBL/GenBank/DDBJ whole genome shotgun (WGS) entry which is preliminary data.</text>
</comment>
<proteinExistence type="predicted"/>
<name>A0ABS1Z0L4_9GAMM</name>
<dbReference type="Proteomes" id="UP000809137">
    <property type="component" value="Unassembled WGS sequence"/>
</dbReference>
<keyword evidence="1" id="KW-0812">Transmembrane</keyword>
<sequence>MADTHYLLWVMTGTLTILSLFIGAIVGQAKTRRLGMMTFTGLWAFFMLAIFLITR</sequence>
<organism evidence="2 3">
    <name type="scientific">Pantoea eucrina</name>
    <dbReference type="NCBI Taxonomy" id="472693"/>
    <lineage>
        <taxon>Bacteria</taxon>
        <taxon>Pseudomonadati</taxon>
        <taxon>Pseudomonadota</taxon>
        <taxon>Gammaproteobacteria</taxon>
        <taxon>Enterobacterales</taxon>
        <taxon>Erwiniaceae</taxon>
        <taxon>Pantoea</taxon>
    </lineage>
</organism>
<feature type="transmembrane region" description="Helical" evidence="1">
    <location>
        <begin position="34"/>
        <end position="53"/>
    </location>
</feature>
<keyword evidence="1" id="KW-1133">Transmembrane helix</keyword>
<protein>
    <submittedName>
        <fullName evidence="2">Uncharacterized protein</fullName>
    </submittedName>
</protein>
<reference evidence="2 3" key="1">
    <citation type="submission" date="2021-01" db="EMBL/GenBank/DDBJ databases">
        <title>Complete genome sequence of Pantoea eucrina OB49, a heavy metal tolerant bacterium with PGPR potential isolated from wheat in Algeria.</title>
        <authorList>
            <person name="Lekired A."/>
            <person name="Ouzari I.H."/>
        </authorList>
    </citation>
    <scope>NUCLEOTIDE SEQUENCE [LARGE SCALE GENOMIC DNA]</scope>
    <source>
        <strain evidence="2 3">OB49</strain>
    </source>
</reference>
<dbReference type="RefSeq" id="WP_166713891.1">
    <property type="nucleotide sequence ID" value="NZ_CP083448.1"/>
</dbReference>
<evidence type="ECO:0000313" key="2">
    <source>
        <dbReference type="EMBL" id="MBM0745932.1"/>
    </source>
</evidence>
<accession>A0ABS1Z0L4</accession>
<dbReference type="GeneID" id="84691474"/>